<dbReference type="InterPro" id="IPR029058">
    <property type="entry name" value="AB_hydrolase_fold"/>
</dbReference>
<dbReference type="Proteomes" id="UP001056291">
    <property type="component" value="Chromosome"/>
</dbReference>
<protein>
    <submittedName>
        <fullName evidence="2">Alpha/beta hydrolase</fullName>
    </submittedName>
</protein>
<dbReference type="RefSeq" id="WP_251932425.1">
    <property type="nucleotide sequence ID" value="NZ_CP098747.1"/>
</dbReference>
<dbReference type="InterPro" id="IPR050266">
    <property type="entry name" value="AB_hydrolase_sf"/>
</dbReference>
<reference evidence="2" key="1">
    <citation type="submission" date="2022-06" db="EMBL/GenBank/DDBJ databases">
        <title>Sneathiella actinostolidae sp. nov., isolated from a sea anemonein the Western Pacific Ocean.</title>
        <authorList>
            <person name="Wei M.J."/>
        </authorList>
    </citation>
    <scope>NUCLEOTIDE SEQUENCE</scope>
    <source>
        <strain evidence="2">PHK-P5</strain>
    </source>
</reference>
<proteinExistence type="predicted"/>
<gene>
    <name evidence="2" type="ORF">NBZ79_10750</name>
</gene>
<feature type="domain" description="AB hydrolase-1" evidence="1">
    <location>
        <begin position="49"/>
        <end position="224"/>
    </location>
</feature>
<dbReference type="PANTHER" id="PTHR43798">
    <property type="entry name" value="MONOACYLGLYCEROL LIPASE"/>
    <property type="match status" value="1"/>
</dbReference>
<evidence type="ECO:0000313" key="2">
    <source>
        <dbReference type="EMBL" id="USG59660.1"/>
    </source>
</evidence>
<dbReference type="SUPFAM" id="SSF53474">
    <property type="entry name" value="alpha/beta-Hydrolases"/>
    <property type="match status" value="1"/>
</dbReference>
<dbReference type="Gene3D" id="3.40.50.1820">
    <property type="entry name" value="alpha/beta hydrolase"/>
    <property type="match status" value="1"/>
</dbReference>
<dbReference type="GO" id="GO:0016787">
    <property type="term" value="F:hydrolase activity"/>
    <property type="evidence" value="ECO:0007669"/>
    <property type="project" value="UniProtKB-KW"/>
</dbReference>
<organism evidence="2 3">
    <name type="scientific">Sneathiella marina</name>
    <dbReference type="NCBI Taxonomy" id="2950108"/>
    <lineage>
        <taxon>Bacteria</taxon>
        <taxon>Pseudomonadati</taxon>
        <taxon>Pseudomonadota</taxon>
        <taxon>Alphaproteobacteria</taxon>
        <taxon>Sneathiellales</taxon>
        <taxon>Sneathiellaceae</taxon>
        <taxon>Sneathiella</taxon>
    </lineage>
</organism>
<name>A0ABY4VXL5_9PROT</name>
<dbReference type="PRINTS" id="PR00111">
    <property type="entry name" value="ABHYDROLASE"/>
</dbReference>
<accession>A0ABY4VXL5</accession>
<evidence type="ECO:0000259" key="1">
    <source>
        <dbReference type="Pfam" id="PF12697"/>
    </source>
</evidence>
<dbReference type="PANTHER" id="PTHR43798:SF29">
    <property type="entry name" value="AB HYDROLASE-1 DOMAIN-CONTAINING PROTEIN"/>
    <property type="match status" value="1"/>
</dbReference>
<dbReference type="Pfam" id="PF12697">
    <property type="entry name" value="Abhydrolase_6"/>
    <property type="match status" value="1"/>
</dbReference>
<evidence type="ECO:0000313" key="3">
    <source>
        <dbReference type="Proteomes" id="UP001056291"/>
    </source>
</evidence>
<keyword evidence="2" id="KW-0378">Hydrolase</keyword>
<dbReference type="InterPro" id="IPR000073">
    <property type="entry name" value="AB_hydrolase_1"/>
</dbReference>
<dbReference type="EMBL" id="CP098747">
    <property type="protein sequence ID" value="USG59660.1"/>
    <property type="molecule type" value="Genomic_DNA"/>
</dbReference>
<sequence length="234" mass="26445">MTEKPSLVLVPGLLCTADLWREQISAFENQYSIMVADHTKDDRMPAIAARFLASAPPTFALAGLSMGGYIALEIVRQAPERVTHLAIMDSRPINDTPIERQRRQDFIKLVERGKTFKGVTETLLPMLIHPSRLTDDILTERIYKMAEDIGKEAFIRQEKALLEREELTGILKDIQCPTLVLAGAQDALIPPQIQREMAIEIPTAVYTEIPDCGHLPTMERPEKTTEIMRIWLAR</sequence>
<keyword evidence="3" id="KW-1185">Reference proteome</keyword>